<organism evidence="2 3">
    <name type="scientific">Halopseudomonas pachastrellae</name>
    <dbReference type="NCBI Taxonomy" id="254161"/>
    <lineage>
        <taxon>Bacteria</taxon>
        <taxon>Pseudomonadati</taxon>
        <taxon>Pseudomonadota</taxon>
        <taxon>Gammaproteobacteria</taxon>
        <taxon>Pseudomonadales</taxon>
        <taxon>Pseudomonadaceae</taxon>
        <taxon>Halopseudomonas</taxon>
    </lineage>
</organism>
<feature type="domain" description="SnoaL-like" evidence="1">
    <location>
        <begin position="14"/>
        <end position="114"/>
    </location>
</feature>
<name>A0A1S8DIR1_9GAMM</name>
<dbReference type="SUPFAM" id="SSF54427">
    <property type="entry name" value="NTF2-like"/>
    <property type="match status" value="1"/>
</dbReference>
<reference evidence="2 3" key="1">
    <citation type="submission" date="2017-01" db="EMBL/GenBank/DDBJ databases">
        <title>Draft genome sequence of Pseudomonas pachastrellae type strain CCUG 46540T from a deep sea.</title>
        <authorList>
            <person name="Gomila M."/>
            <person name="Mulet M."/>
            <person name="Lalucat J."/>
            <person name="Garcia-Valdes E."/>
        </authorList>
    </citation>
    <scope>NUCLEOTIDE SEQUENCE [LARGE SCALE GENOMIC DNA]</scope>
    <source>
        <strain evidence="2 3">CCUG 46540</strain>
    </source>
</reference>
<evidence type="ECO:0000259" key="1">
    <source>
        <dbReference type="Pfam" id="PF12680"/>
    </source>
</evidence>
<dbReference type="Gene3D" id="3.10.450.50">
    <property type="match status" value="1"/>
</dbReference>
<comment type="caution">
    <text evidence="2">The sequence shown here is derived from an EMBL/GenBank/DDBJ whole genome shotgun (WGS) entry which is preliminary data.</text>
</comment>
<dbReference type="InterPro" id="IPR037401">
    <property type="entry name" value="SnoaL-like"/>
</dbReference>
<dbReference type="Proteomes" id="UP000242847">
    <property type="component" value="Unassembled WGS sequence"/>
</dbReference>
<evidence type="ECO:0000313" key="2">
    <source>
        <dbReference type="EMBL" id="ONM44522.1"/>
    </source>
</evidence>
<keyword evidence="3" id="KW-1185">Reference proteome</keyword>
<sequence>MISQQQIDAFAQGFASLNSDNLDRLAELYHPEVQFTDPLHQVHGLAALEAYCSNLYSNLKSVRVEFSQCSPVDDEQALLCWTLYYRHPRLAGGREVSVPGVSQVWFRDAKVYRHRDHYDAGALLYEHIPLLGSVIRLLKRRLT</sequence>
<dbReference type="RefSeq" id="WP_083726109.1">
    <property type="nucleotide sequence ID" value="NZ_FOUD01000002.1"/>
</dbReference>
<proteinExistence type="predicted"/>
<dbReference type="Pfam" id="PF12680">
    <property type="entry name" value="SnoaL_2"/>
    <property type="match status" value="1"/>
</dbReference>
<dbReference type="OrthoDB" id="1115105at2"/>
<accession>A0A1S8DIR1</accession>
<dbReference type="EMBL" id="MUBC01000012">
    <property type="protein sequence ID" value="ONM44522.1"/>
    <property type="molecule type" value="Genomic_DNA"/>
</dbReference>
<evidence type="ECO:0000313" key="3">
    <source>
        <dbReference type="Proteomes" id="UP000242847"/>
    </source>
</evidence>
<dbReference type="STRING" id="254161.SAMN05216256_102192"/>
<dbReference type="AlphaFoldDB" id="A0A1S8DIR1"/>
<protein>
    <submittedName>
        <fullName evidence="2">Transcriptional regulator</fullName>
    </submittedName>
</protein>
<gene>
    <name evidence="2" type="ORF">BXT89_07090</name>
</gene>
<dbReference type="InterPro" id="IPR032710">
    <property type="entry name" value="NTF2-like_dom_sf"/>
</dbReference>